<feature type="transmembrane region" description="Helical" evidence="9">
    <location>
        <begin position="119"/>
        <end position="141"/>
    </location>
</feature>
<evidence type="ECO:0000313" key="11">
    <source>
        <dbReference type="Proteomes" id="UP000184226"/>
    </source>
</evidence>
<proteinExistence type="inferred from homology"/>
<feature type="transmembrane region" description="Helical" evidence="9">
    <location>
        <begin position="221"/>
        <end position="243"/>
    </location>
</feature>
<feature type="transmembrane region" description="Helical" evidence="9">
    <location>
        <begin position="49"/>
        <end position="70"/>
    </location>
</feature>
<dbReference type="PANTHER" id="PTHR11795">
    <property type="entry name" value="BRANCHED-CHAIN AMINO ACID TRANSPORT SYSTEM PERMEASE PROTEIN LIVH"/>
    <property type="match status" value="1"/>
</dbReference>
<evidence type="ECO:0000256" key="7">
    <source>
        <dbReference type="ARBA" id="ARBA00023136"/>
    </source>
</evidence>
<evidence type="ECO:0000313" key="10">
    <source>
        <dbReference type="EMBL" id="SHH20428.1"/>
    </source>
</evidence>
<dbReference type="RefSeq" id="WP_218598872.1">
    <property type="nucleotide sequence ID" value="NZ_FQXE01000002.1"/>
</dbReference>
<dbReference type="AlphaFoldDB" id="A0A1M5R2R0"/>
<evidence type="ECO:0000256" key="3">
    <source>
        <dbReference type="ARBA" id="ARBA00022475"/>
    </source>
</evidence>
<sequence>MDPSLIIVENILQALLTGIVVGGVYGLLCAGLGMIFGVMRVINFAQGEFLMLGMYASLFIFTQFGLNAAIGPVLGPVVSALLAGVLLYAFAAMLHPLLLARVTGTRAAGSDGDGHYQQLTLTLGLSLILQNGALILFGSGARTIQTSLTSSAWEIGPLLGDDISVFLNKGRTVSFLATVVVVLVVALFITRSRTGKMLRAAADNPEAATYMGIDVGKSHRYAFGLGAAITAIGGGLIAVNFPFHPYVGIEFIVIMFAGVVLGGIGSIAGAFWGGLTIGLVQQLSAIVLPVQLQNAAIFVVFLLIILLRPQGLFGRSVDRA</sequence>
<evidence type="ECO:0000256" key="5">
    <source>
        <dbReference type="ARBA" id="ARBA00022970"/>
    </source>
</evidence>
<comment type="subcellular location">
    <subcellularLocation>
        <location evidence="1">Cell membrane</location>
        <topology evidence="1">Multi-pass membrane protein</topology>
    </subcellularLocation>
</comment>
<dbReference type="GO" id="GO:0022857">
    <property type="term" value="F:transmembrane transporter activity"/>
    <property type="evidence" value="ECO:0007669"/>
    <property type="project" value="InterPro"/>
</dbReference>
<evidence type="ECO:0000256" key="2">
    <source>
        <dbReference type="ARBA" id="ARBA00022448"/>
    </source>
</evidence>
<keyword evidence="3" id="KW-1003">Cell membrane</keyword>
<keyword evidence="5" id="KW-0029">Amino-acid transport</keyword>
<feature type="transmembrane region" description="Helical" evidence="9">
    <location>
        <begin position="285"/>
        <end position="307"/>
    </location>
</feature>
<keyword evidence="7 9" id="KW-0472">Membrane</keyword>
<protein>
    <submittedName>
        <fullName evidence="10">Branched-chain amino acid transport system permease protein</fullName>
    </submittedName>
</protein>
<dbReference type="GO" id="GO:0006865">
    <property type="term" value="P:amino acid transport"/>
    <property type="evidence" value="ECO:0007669"/>
    <property type="project" value="UniProtKB-KW"/>
</dbReference>
<feature type="transmembrane region" description="Helical" evidence="9">
    <location>
        <begin position="172"/>
        <end position="189"/>
    </location>
</feature>
<feature type="transmembrane region" description="Helical" evidence="9">
    <location>
        <begin position="76"/>
        <end position="98"/>
    </location>
</feature>
<evidence type="ECO:0000256" key="1">
    <source>
        <dbReference type="ARBA" id="ARBA00004651"/>
    </source>
</evidence>
<evidence type="ECO:0000256" key="6">
    <source>
        <dbReference type="ARBA" id="ARBA00022989"/>
    </source>
</evidence>
<evidence type="ECO:0000256" key="4">
    <source>
        <dbReference type="ARBA" id="ARBA00022692"/>
    </source>
</evidence>
<dbReference type="Proteomes" id="UP000184226">
    <property type="component" value="Unassembled WGS sequence"/>
</dbReference>
<dbReference type="InterPro" id="IPR001851">
    <property type="entry name" value="ABC_transp_permease"/>
</dbReference>
<accession>A0A1M5R2R0</accession>
<dbReference type="InterPro" id="IPR052157">
    <property type="entry name" value="BCAA_transport_permease"/>
</dbReference>
<reference evidence="10 11" key="1">
    <citation type="submission" date="2016-11" db="EMBL/GenBank/DDBJ databases">
        <authorList>
            <person name="Jaros S."/>
            <person name="Januszkiewicz K."/>
            <person name="Wedrychowicz H."/>
        </authorList>
    </citation>
    <scope>NUCLEOTIDE SEQUENCE [LARGE SCALE GENOMIC DNA]</scope>
    <source>
        <strain evidence="10 11">CGMCC 1.10190</strain>
    </source>
</reference>
<keyword evidence="4 9" id="KW-0812">Transmembrane</keyword>
<organism evidence="10 11">
    <name type="scientific">Pollutimonas bauzanensis</name>
    <dbReference type="NCBI Taxonomy" id="658167"/>
    <lineage>
        <taxon>Bacteria</taxon>
        <taxon>Pseudomonadati</taxon>
        <taxon>Pseudomonadota</taxon>
        <taxon>Betaproteobacteria</taxon>
        <taxon>Burkholderiales</taxon>
        <taxon>Alcaligenaceae</taxon>
        <taxon>Pollutimonas</taxon>
    </lineage>
</organism>
<keyword evidence="2" id="KW-0813">Transport</keyword>
<keyword evidence="6 9" id="KW-1133">Transmembrane helix</keyword>
<dbReference type="CDD" id="cd06582">
    <property type="entry name" value="TM_PBP1_LivH_like"/>
    <property type="match status" value="1"/>
</dbReference>
<name>A0A1M5R2R0_9BURK</name>
<feature type="transmembrane region" description="Helical" evidence="9">
    <location>
        <begin position="249"/>
        <end position="273"/>
    </location>
</feature>
<keyword evidence="11" id="KW-1185">Reference proteome</keyword>
<comment type="similarity">
    <text evidence="8">Belongs to the binding-protein-dependent transport system permease family. LivHM subfamily.</text>
</comment>
<evidence type="ECO:0000256" key="9">
    <source>
        <dbReference type="SAM" id="Phobius"/>
    </source>
</evidence>
<dbReference type="Pfam" id="PF02653">
    <property type="entry name" value="BPD_transp_2"/>
    <property type="match status" value="1"/>
</dbReference>
<gene>
    <name evidence="10" type="ORF">SAMN04488135_102450</name>
</gene>
<dbReference type="EMBL" id="FQXE01000002">
    <property type="protein sequence ID" value="SHH20428.1"/>
    <property type="molecule type" value="Genomic_DNA"/>
</dbReference>
<feature type="transmembrane region" description="Helical" evidence="9">
    <location>
        <begin position="12"/>
        <end position="37"/>
    </location>
</feature>
<dbReference type="PANTHER" id="PTHR11795:SF445">
    <property type="entry name" value="AMINO ACID ABC TRANSPORTER PERMEASE PROTEIN"/>
    <property type="match status" value="1"/>
</dbReference>
<evidence type="ECO:0000256" key="8">
    <source>
        <dbReference type="ARBA" id="ARBA00037998"/>
    </source>
</evidence>
<dbReference type="GO" id="GO:0005886">
    <property type="term" value="C:plasma membrane"/>
    <property type="evidence" value="ECO:0007669"/>
    <property type="project" value="UniProtKB-SubCell"/>
</dbReference>
<dbReference type="STRING" id="658167.SAMN04488135_102450"/>